<keyword evidence="3" id="KW-1185">Reference proteome</keyword>
<accession>A0A4S4D3S2</accession>
<dbReference type="AlphaFoldDB" id="A0A4S4D3S2"/>
<dbReference type="EMBL" id="SDRB02012726">
    <property type="protein sequence ID" value="THF96827.1"/>
    <property type="molecule type" value="Genomic_DNA"/>
</dbReference>
<sequence length="249" mass="27756">MAKKSRVRALLTATTRAEVQPSLEMQPAVVALPSQQPSSSRPSKRARSTSTEQQLVDEVESIPQSPQPTLQPEQTDRAESSKWAPQLTFNDRDIKASDSVVAEKDHLLAFNLAKSVCLPKDMEHHLKQLNTEMKSIRSTSKSMILLFCTFTSAEEKSSTMSSLRHRVLPPQLLLKWPKEATFCLWLLHPDPSSRPKMSIEFFPYSIDNQPQPTLPINAFFHDVLGGLGNTEATPARAAQDGGKKKRPAE</sequence>
<evidence type="ECO:0000313" key="3">
    <source>
        <dbReference type="Proteomes" id="UP000306102"/>
    </source>
</evidence>
<reference evidence="2 3" key="1">
    <citation type="journal article" date="2018" name="Proc. Natl. Acad. Sci. U.S.A.">
        <title>Draft genome sequence of Camellia sinensis var. sinensis provides insights into the evolution of the tea genome and tea quality.</title>
        <authorList>
            <person name="Wei C."/>
            <person name="Yang H."/>
            <person name="Wang S."/>
            <person name="Zhao J."/>
            <person name="Liu C."/>
            <person name="Gao L."/>
            <person name="Xia E."/>
            <person name="Lu Y."/>
            <person name="Tai Y."/>
            <person name="She G."/>
            <person name="Sun J."/>
            <person name="Cao H."/>
            <person name="Tong W."/>
            <person name="Gao Q."/>
            <person name="Li Y."/>
            <person name="Deng W."/>
            <person name="Jiang X."/>
            <person name="Wang W."/>
            <person name="Chen Q."/>
            <person name="Zhang S."/>
            <person name="Li H."/>
            <person name="Wu J."/>
            <person name="Wang P."/>
            <person name="Li P."/>
            <person name="Shi C."/>
            <person name="Zheng F."/>
            <person name="Jian J."/>
            <person name="Huang B."/>
            <person name="Shan D."/>
            <person name="Shi M."/>
            <person name="Fang C."/>
            <person name="Yue Y."/>
            <person name="Li F."/>
            <person name="Li D."/>
            <person name="Wei S."/>
            <person name="Han B."/>
            <person name="Jiang C."/>
            <person name="Yin Y."/>
            <person name="Xia T."/>
            <person name="Zhang Z."/>
            <person name="Bennetzen J.L."/>
            <person name="Zhao S."/>
            <person name="Wan X."/>
        </authorList>
    </citation>
    <scope>NUCLEOTIDE SEQUENCE [LARGE SCALE GENOMIC DNA]</scope>
    <source>
        <strain evidence="3">cv. Shuchazao</strain>
        <tissue evidence="2">Leaf</tissue>
    </source>
</reference>
<proteinExistence type="predicted"/>
<gene>
    <name evidence="2" type="ORF">TEA_022321</name>
</gene>
<name>A0A4S4D3S2_CAMSN</name>
<dbReference type="STRING" id="542762.A0A4S4D3S2"/>
<comment type="caution">
    <text evidence="2">The sequence shown here is derived from an EMBL/GenBank/DDBJ whole genome shotgun (WGS) entry which is preliminary data.</text>
</comment>
<dbReference type="PANTHER" id="PTHR44218:SF1">
    <property type="entry name" value="PROTEIN SPA1-RELATED 3"/>
    <property type="match status" value="1"/>
</dbReference>
<feature type="compositionally biased region" description="Polar residues" evidence="1">
    <location>
        <begin position="62"/>
        <end position="73"/>
    </location>
</feature>
<feature type="region of interest" description="Disordered" evidence="1">
    <location>
        <begin position="1"/>
        <end position="85"/>
    </location>
</feature>
<evidence type="ECO:0000256" key="1">
    <source>
        <dbReference type="SAM" id="MobiDB-lite"/>
    </source>
</evidence>
<evidence type="ECO:0000313" key="2">
    <source>
        <dbReference type="EMBL" id="THF96827.1"/>
    </source>
</evidence>
<protein>
    <submittedName>
        <fullName evidence="2">Uncharacterized protein</fullName>
    </submittedName>
</protein>
<dbReference type="Proteomes" id="UP000306102">
    <property type="component" value="Unassembled WGS sequence"/>
</dbReference>
<dbReference type="GO" id="GO:0009640">
    <property type="term" value="P:photomorphogenesis"/>
    <property type="evidence" value="ECO:0007669"/>
    <property type="project" value="InterPro"/>
</dbReference>
<organism evidence="2 3">
    <name type="scientific">Camellia sinensis var. sinensis</name>
    <name type="common">China tea</name>
    <dbReference type="NCBI Taxonomy" id="542762"/>
    <lineage>
        <taxon>Eukaryota</taxon>
        <taxon>Viridiplantae</taxon>
        <taxon>Streptophyta</taxon>
        <taxon>Embryophyta</taxon>
        <taxon>Tracheophyta</taxon>
        <taxon>Spermatophyta</taxon>
        <taxon>Magnoliopsida</taxon>
        <taxon>eudicotyledons</taxon>
        <taxon>Gunneridae</taxon>
        <taxon>Pentapetalae</taxon>
        <taxon>asterids</taxon>
        <taxon>Ericales</taxon>
        <taxon>Theaceae</taxon>
        <taxon>Camellia</taxon>
    </lineage>
</organism>
<dbReference type="PANTHER" id="PTHR44218">
    <property type="entry name" value="PROTEIN SPA1-RELATED 2"/>
    <property type="match status" value="1"/>
</dbReference>
<dbReference type="InterPro" id="IPR044630">
    <property type="entry name" value="SPA1/2/3/4"/>
</dbReference>